<reference evidence="2" key="1">
    <citation type="journal article" date="2012" name="Nat. Biotechnol.">
        <title>Draft genome sequence of pigeonpea (Cajanus cajan), an orphan legume crop of resource-poor farmers.</title>
        <authorList>
            <person name="Varshney R.K."/>
            <person name="Chen W."/>
            <person name="Li Y."/>
            <person name="Bharti A.K."/>
            <person name="Saxena R.K."/>
            <person name="Schlueter J.A."/>
            <person name="Donoghue M.T."/>
            <person name="Azam S."/>
            <person name="Fan G."/>
            <person name="Whaley A.M."/>
            <person name="Farmer A.D."/>
            <person name="Sheridan J."/>
            <person name="Iwata A."/>
            <person name="Tuteja R."/>
            <person name="Penmetsa R.V."/>
            <person name="Wu W."/>
            <person name="Upadhyaya H.D."/>
            <person name="Yang S.P."/>
            <person name="Shah T."/>
            <person name="Saxena K.B."/>
            <person name="Michael T."/>
            <person name="McCombie W.R."/>
            <person name="Yang B."/>
            <person name="Zhang G."/>
            <person name="Yang H."/>
            <person name="Wang J."/>
            <person name="Spillane C."/>
            <person name="Cook D.R."/>
            <person name="May G.D."/>
            <person name="Xu X."/>
            <person name="Jackson S.A."/>
        </authorList>
    </citation>
    <scope>NUCLEOTIDE SEQUENCE [LARGE SCALE GENOMIC DNA]</scope>
</reference>
<gene>
    <name evidence="2" type="ORF">KK1_044357</name>
</gene>
<dbReference type="Proteomes" id="UP000075243">
    <property type="component" value="Unassembled WGS sequence"/>
</dbReference>
<protein>
    <recommendedName>
        <fullName evidence="4">Retrotransposon gag domain-containing protein</fullName>
    </recommendedName>
</protein>
<proteinExistence type="predicted"/>
<evidence type="ECO:0000313" key="3">
    <source>
        <dbReference type="Proteomes" id="UP000075243"/>
    </source>
</evidence>
<evidence type="ECO:0008006" key="4">
    <source>
        <dbReference type="Google" id="ProtNLM"/>
    </source>
</evidence>
<sequence>MKQKEENLHMKHQSRHGSSHSHSSTLGVSIQEESPAIGDHYQPPSRRSHRAPKVKEPKVDLPYFHGKDDVEGYLDWEIKVEQIFACHQVSEERKVSLATLSFQSHAMYW</sequence>
<keyword evidence="3" id="KW-1185">Reference proteome</keyword>
<organism evidence="2 3">
    <name type="scientific">Cajanus cajan</name>
    <name type="common">Pigeon pea</name>
    <name type="synonym">Cajanus indicus</name>
    <dbReference type="NCBI Taxonomy" id="3821"/>
    <lineage>
        <taxon>Eukaryota</taxon>
        <taxon>Viridiplantae</taxon>
        <taxon>Streptophyta</taxon>
        <taxon>Embryophyta</taxon>
        <taxon>Tracheophyta</taxon>
        <taxon>Spermatophyta</taxon>
        <taxon>Magnoliopsida</taxon>
        <taxon>eudicotyledons</taxon>
        <taxon>Gunneridae</taxon>
        <taxon>Pentapetalae</taxon>
        <taxon>rosids</taxon>
        <taxon>fabids</taxon>
        <taxon>Fabales</taxon>
        <taxon>Fabaceae</taxon>
        <taxon>Papilionoideae</taxon>
        <taxon>50 kb inversion clade</taxon>
        <taxon>NPAAA clade</taxon>
        <taxon>indigoferoid/millettioid clade</taxon>
        <taxon>Phaseoleae</taxon>
        <taxon>Cajanus</taxon>
    </lineage>
</organism>
<dbReference type="EMBL" id="KQ484543">
    <property type="protein sequence ID" value="KYP34659.1"/>
    <property type="molecule type" value="Genomic_DNA"/>
</dbReference>
<name>A0A151QWN3_CAJCA</name>
<feature type="compositionally biased region" description="Basic residues" evidence="1">
    <location>
        <begin position="10"/>
        <end position="19"/>
    </location>
</feature>
<accession>A0A151QWN3</accession>
<evidence type="ECO:0000256" key="1">
    <source>
        <dbReference type="SAM" id="MobiDB-lite"/>
    </source>
</evidence>
<feature type="region of interest" description="Disordered" evidence="1">
    <location>
        <begin position="1"/>
        <end position="61"/>
    </location>
</feature>
<evidence type="ECO:0000313" key="2">
    <source>
        <dbReference type="EMBL" id="KYP34659.1"/>
    </source>
</evidence>
<dbReference type="Gramene" id="C.cajan_40672.t">
    <property type="protein sequence ID" value="C.cajan_40672.t.cds1"/>
    <property type="gene ID" value="C.cajan_40672"/>
</dbReference>
<dbReference type="AlphaFoldDB" id="A0A151QWN3"/>